<dbReference type="EMBL" id="JAAMPI010002194">
    <property type="protein sequence ID" value="KAF4617065.1"/>
    <property type="molecule type" value="Genomic_DNA"/>
</dbReference>
<evidence type="ECO:0000256" key="1">
    <source>
        <dbReference type="SAM" id="MobiDB-lite"/>
    </source>
</evidence>
<protein>
    <submittedName>
        <fullName evidence="2">Uncharacterized protein</fullName>
    </submittedName>
</protein>
<gene>
    <name evidence="2" type="ORF">G7Y89_g15084</name>
</gene>
<reference evidence="2 3" key="1">
    <citation type="submission" date="2020-03" db="EMBL/GenBank/DDBJ databases">
        <title>Draft Genome Sequence of Cudoniella acicularis.</title>
        <authorList>
            <person name="Buettner E."/>
            <person name="Kellner H."/>
        </authorList>
    </citation>
    <scope>NUCLEOTIDE SEQUENCE [LARGE SCALE GENOMIC DNA]</scope>
    <source>
        <strain evidence="2 3">DSM 108380</strain>
    </source>
</reference>
<comment type="caution">
    <text evidence="2">The sequence shown here is derived from an EMBL/GenBank/DDBJ whole genome shotgun (WGS) entry which is preliminary data.</text>
</comment>
<evidence type="ECO:0000313" key="2">
    <source>
        <dbReference type="EMBL" id="KAF4617065.1"/>
    </source>
</evidence>
<organism evidence="2 3">
    <name type="scientific">Cudoniella acicularis</name>
    <dbReference type="NCBI Taxonomy" id="354080"/>
    <lineage>
        <taxon>Eukaryota</taxon>
        <taxon>Fungi</taxon>
        <taxon>Dikarya</taxon>
        <taxon>Ascomycota</taxon>
        <taxon>Pezizomycotina</taxon>
        <taxon>Leotiomycetes</taxon>
        <taxon>Helotiales</taxon>
        <taxon>Tricladiaceae</taxon>
        <taxon>Cudoniella</taxon>
    </lineage>
</organism>
<keyword evidence="3" id="KW-1185">Reference proteome</keyword>
<evidence type="ECO:0000313" key="3">
    <source>
        <dbReference type="Proteomes" id="UP000566819"/>
    </source>
</evidence>
<name>A0A8H4QUS0_9HELO</name>
<feature type="compositionally biased region" description="Low complexity" evidence="1">
    <location>
        <begin position="36"/>
        <end position="48"/>
    </location>
</feature>
<accession>A0A8H4QUS0</accession>
<dbReference type="Proteomes" id="UP000566819">
    <property type="component" value="Unassembled WGS sequence"/>
</dbReference>
<feature type="region of interest" description="Disordered" evidence="1">
    <location>
        <begin position="36"/>
        <end position="61"/>
    </location>
</feature>
<proteinExistence type="predicted"/>
<sequence length="126" mass="13900">MVSWPAAPYTIVRMVEGGWIWKASRVEFWITMNPSNPSAHPSAHPSPAGQGSSKKPDFVPSNPFLPWLQTSLAPRAKRTHIERRRASACACACAWKSGSWFLFLSGPTARQALRGRGRVALRGIDD</sequence>
<dbReference type="AlphaFoldDB" id="A0A8H4QUS0"/>